<keyword evidence="1" id="KW-0805">Transcription regulation</keyword>
<keyword evidence="2" id="KW-0238">DNA-binding</keyword>
<feature type="domain" description="HTH araC/xylS-type" evidence="4">
    <location>
        <begin position="50"/>
        <end position="152"/>
    </location>
</feature>
<dbReference type="InterPro" id="IPR018060">
    <property type="entry name" value="HTH_AraC"/>
</dbReference>
<dbReference type="PROSITE" id="PS01124">
    <property type="entry name" value="HTH_ARAC_FAMILY_2"/>
    <property type="match status" value="1"/>
</dbReference>
<dbReference type="EMBL" id="BAQD01000032">
    <property type="protein sequence ID" value="GBQ07457.1"/>
    <property type="molecule type" value="Genomic_DNA"/>
</dbReference>
<evidence type="ECO:0000313" key="5">
    <source>
        <dbReference type="EMBL" id="GBQ07457.1"/>
    </source>
</evidence>
<dbReference type="PANTHER" id="PTHR43280:SF28">
    <property type="entry name" value="HTH-TYPE TRANSCRIPTIONAL ACTIVATOR RHAS"/>
    <property type="match status" value="1"/>
</dbReference>
<dbReference type="Proteomes" id="UP001062901">
    <property type="component" value="Unassembled WGS sequence"/>
</dbReference>
<dbReference type="PANTHER" id="PTHR43280">
    <property type="entry name" value="ARAC-FAMILY TRANSCRIPTIONAL REGULATOR"/>
    <property type="match status" value="1"/>
</dbReference>
<keyword evidence="3" id="KW-0804">Transcription</keyword>
<gene>
    <name evidence="5" type="ORF">AA15669_1386</name>
</gene>
<evidence type="ECO:0000256" key="3">
    <source>
        <dbReference type="ARBA" id="ARBA00023163"/>
    </source>
</evidence>
<dbReference type="InterPro" id="IPR020449">
    <property type="entry name" value="Tscrpt_reg_AraC-type_HTH"/>
</dbReference>
<dbReference type="Gene3D" id="1.10.10.60">
    <property type="entry name" value="Homeodomain-like"/>
    <property type="match status" value="2"/>
</dbReference>
<dbReference type="InterPro" id="IPR009057">
    <property type="entry name" value="Homeodomain-like_sf"/>
</dbReference>
<dbReference type="PRINTS" id="PR00032">
    <property type="entry name" value="HTHARAC"/>
</dbReference>
<keyword evidence="6" id="KW-1185">Reference proteome</keyword>
<reference evidence="5" key="1">
    <citation type="submission" date="2013-04" db="EMBL/GenBank/DDBJ databases">
        <title>The genome sequencing project of 58 acetic acid bacteria.</title>
        <authorList>
            <person name="Okamoto-Kainuma A."/>
            <person name="Ishikawa M."/>
            <person name="Umino S."/>
            <person name="Koizumi Y."/>
            <person name="Shiwa Y."/>
            <person name="Yoshikawa H."/>
            <person name="Matsutani M."/>
            <person name="Matsushita K."/>
        </authorList>
    </citation>
    <scope>NUCLEOTIDE SEQUENCE</scope>
    <source>
        <strain evidence="5">DSM 15669</strain>
    </source>
</reference>
<dbReference type="Pfam" id="PF12833">
    <property type="entry name" value="HTH_18"/>
    <property type="match status" value="1"/>
</dbReference>
<proteinExistence type="predicted"/>
<dbReference type="SUPFAM" id="SSF46689">
    <property type="entry name" value="Homeodomain-like"/>
    <property type="match status" value="2"/>
</dbReference>
<evidence type="ECO:0000259" key="4">
    <source>
        <dbReference type="PROSITE" id="PS01124"/>
    </source>
</evidence>
<dbReference type="SMART" id="SM00342">
    <property type="entry name" value="HTH_ARAC"/>
    <property type="match status" value="1"/>
</dbReference>
<comment type="caution">
    <text evidence="5">The sequence shown here is derived from an EMBL/GenBank/DDBJ whole genome shotgun (WGS) entry which is preliminary data.</text>
</comment>
<name>A0ABQ0NZK2_9PROT</name>
<evidence type="ECO:0000313" key="6">
    <source>
        <dbReference type="Proteomes" id="UP001062901"/>
    </source>
</evidence>
<organism evidence="5 6">
    <name type="scientific">Saccharibacter floricola DSM 15669</name>
    <dbReference type="NCBI Taxonomy" id="1123227"/>
    <lineage>
        <taxon>Bacteria</taxon>
        <taxon>Pseudomonadati</taxon>
        <taxon>Pseudomonadota</taxon>
        <taxon>Alphaproteobacteria</taxon>
        <taxon>Acetobacterales</taxon>
        <taxon>Acetobacteraceae</taxon>
        <taxon>Saccharibacter</taxon>
    </lineage>
</organism>
<sequence length="156" mass="17953">MAWIELGLHLIGRIFGEDVRERTAHFMFVTPTHEQYRPSIAEYPSLNHPDKAILKVQEWLGKAHRAAVTVSNFADASGLTQRTFLRRFKAATGMTPKDYLLHYIMNESKHDMATTRKPITQLAWEAGYSELGAFRRAFKRVTGLSPTDYRRRSQLS</sequence>
<protein>
    <recommendedName>
        <fullName evidence="4">HTH araC/xylS-type domain-containing protein</fullName>
    </recommendedName>
</protein>
<accession>A0ABQ0NZK2</accession>
<evidence type="ECO:0000256" key="2">
    <source>
        <dbReference type="ARBA" id="ARBA00023125"/>
    </source>
</evidence>
<evidence type="ECO:0000256" key="1">
    <source>
        <dbReference type="ARBA" id="ARBA00023015"/>
    </source>
</evidence>